<accession>A0A1M6FPS4</accession>
<dbReference type="Pfam" id="PF00990">
    <property type="entry name" value="GGDEF"/>
    <property type="match status" value="1"/>
</dbReference>
<dbReference type="OrthoDB" id="5512413at2"/>
<evidence type="ECO:0000259" key="2">
    <source>
        <dbReference type="PROSITE" id="PS50887"/>
    </source>
</evidence>
<evidence type="ECO:0000313" key="3">
    <source>
        <dbReference type="EMBL" id="SHI99665.1"/>
    </source>
</evidence>
<dbReference type="PROSITE" id="PS50887">
    <property type="entry name" value="GGDEF"/>
    <property type="match status" value="1"/>
</dbReference>
<dbReference type="CDD" id="cd01949">
    <property type="entry name" value="GGDEF"/>
    <property type="match status" value="1"/>
</dbReference>
<reference evidence="3 4" key="1">
    <citation type="submission" date="2016-11" db="EMBL/GenBank/DDBJ databases">
        <authorList>
            <person name="Jaros S."/>
            <person name="Januszkiewicz K."/>
            <person name="Wedrychowicz H."/>
        </authorList>
    </citation>
    <scope>NUCLEOTIDE SEQUENCE [LARGE SCALE GENOMIC DNA]</scope>
    <source>
        <strain evidence="3 4">DSM 5091</strain>
    </source>
</reference>
<evidence type="ECO:0000313" key="4">
    <source>
        <dbReference type="Proteomes" id="UP000184171"/>
    </source>
</evidence>
<dbReference type="InterPro" id="IPR029787">
    <property type="entry name" value="Nucleotide_cyclase"/>
</dbReference>
<feature type="transmembrane region" description="Helical" evidence="1">
    <location>
        <begin position="36"/>
        <end position="53"/>
    </location>
</feature>
<dbReference type="InterPro" id="IPR052163">
    <property type="entry name" value="DGC-Regulatory_Protein"/>
</dbReference>
<protein>
    <submittedName>
        <fullName evidence="3">Diguanylate cyclase (GGDEF) domain-containing protein</fullName>
    </submittedName>
</protein>
<dbReference type="SUPFAM" id="SSF55073">
    <property type="entry name" value="Nucleotide cyclase"/>
    <property type="match status" value="1"/>
</dbReference>
<dbReference type="SMART" id="SM00267">
    <property type="entry name" value="GGDEF"/>
    <property type="match status" value="1"/>
</dbReference>
<keyword evidence="1" id="KW-0812">Transmembrane</keyword>
<organism evidence="3 4">
    <name type="scientific">Malonomonas rubra DSM 5091</name>
    <dbReference type="NCBI Taxonomy" id="1122189"/>
    <lineage>
        <taxon>Bacteria</taxon>
        <taxon>Pseudomonadati</taxon>
        <taxon>Thermodesulfobacteriota</taxon>
        <taxon>Desulfuromonadia</taxon>
        <taxon>Desulfuromonadales</taxon>
        <taxon>Geopsychrobacteraceae</taxon>
        <taxon>Malonomonas</taxon>
    </lineage>
</organism>
<feature type="transmembrane region" description="Helical" evidence="1">
    <location>
        <begin position="87"/>
        <end position="105"/>
    </location>
</feature>
<keyword evidence="1" id="KW-0472">Membrane</keyword>
<dbReference type="EMBL" id="FQZT01000003">
    <property type="protein sequence ID" value="SHI99665.1"/>
    <property type="molecule type" value="Genomic_DNA"/>
</dbReference>
<name>A0A1M6FPS4_MALRU</name>
<feature type="transmembrane region" description="Helical" evidence="1">
    <location>
        <begin position="12"/>
        <end position="30"/>
    </location>
</feature>
<feature type="domain" description="GGDEF" evidence="2">
    <location>
        <begin position="148"/>
        <end position="278"/>
    </location>
</feature>
<proteinExistence type="predicted"/>
<dbReference type="NCBIfam" id="TIGR00254">
    <property type="entry name" value="GGDEF"/>
    <property type="match status" value="1"/>
</dbReference>
<dbReference type="STRING" id="1122189.SAMN02745165_01364"/>
<gene>
    <name evidence="3" type="ORF">SAMN02745165_01364</name>
</gene>
<dbReference type="FunFam" id="3.30.70.270:FF:000001">
    <property type="entry name" value="Diguanylate cyclase domain protein"/>
    <property type="match status" value="1"/>
</dbReference>
<dbReference type="InterPro" id="IPR043128">
    <property type="entry name" value="Rev_trsase/Diguanyl_cyclase"/>
</dbReference>
<dbReference type="PANTHER" id="PTHR46663:SF2">
    <property type="entry name" value="GGDEF DOMAIN-CONTAINING PROTEIN"/>
    <property type="match status" value="1"/>
</dbReference>
<dbReference type="InterPro" id="IPR000160">
    <property type="entry name" value="GGDEF_dom"/>
</dbReference>
<dbReference type="RefSeq" id="WP_072907061.1">
    <property type="nucleotide sequence ID" value="NZ_FQZT01000003.1"/>
</dbReference>
<sequence length="283" mass="31583">MKTNFFETLSQAKAVLVSLLFLVGIAGLDYLTGSELSFSVFYLIPIYLVTWIFSRRTSYFFCALAAMLWLSIDYLSNKGYSNNLIPLWNTGVRLSFFILFSSLLMELKKRLAIETGLADKDGLTGIYNARAFKKLCSDFLELAVRHRHSVAIGYIDVDDFKTVNDNLGHAEGDKVLKTVANTLNQCIRTTDILGRLGGDEFAVLLMETNEEGAKTMFGRMQKELIQSAADNKWPIGFSIGVAIFPAGVIDVEEAINRADCVMYHIKKSCKNSLQFESIGEVTS</sequence>
<dbReference type="AlphaFoldDB" id="A0A1M6FPS4"/>
<evidence type="ECO:0000256" key="1">
    <source>
        <dbReference type="SAM" id="Phobius"/>
    </source>
</evidence>
<dbReference type="Proteomes" id="UP000184171">
    <property type="component" value="Unassembled WGS sequence"/>
</dbReference>
<keyword evidence="4" id="KW-1185">Reference proteome</keyword>
<dbReference type="Gene3D" id="3.30.70.270">
    <property type="match status" value="1"/>
</dbReference>
<feature type="transmembrane region" description="Helical" evidence="1">
    <location>
        <begin position="58"/>
        <end position="75"/>
    </location>
</feature>
<dbReference type="GO" id="GO:0003824">
    <property type="term" value="F:catalytic activity"/>
    <property type="evidence" value="ECO:0007669"/>
    <property type="project" value="UniProtKB-ARBA"/>
</dbReference>
<keyword evidence="1" id="KW-1133">Transmembrane helix</keyword>
<dbReference type="PANTHER" id="PTHR46663">
    <property type="entry name" value="DIGUANYLATE CYCLASE DGCT-RELATED"/>
    <property type="match status" value="1"/>
</dbReference>